<evidence type="ECO:0000256" key="1">
    <source>
        <dbReference type="SAM" id="Phobius"/>
    </source>
</evidence>
<dbReference type="KEGG" id="bayd:BSPP4475_06035"/>
<name>A0AA48RBQ2_9BACL</name>
<reference evidence="2" key="1">
    <citation type="submission" date="2023-07" db="EMBL/GenBank/DDBJ databases">
        <authorList>
            <person name="Ivanov I."/>
            <person name="Teneva D."/>
            <person name="Stoikov I."/>
        </authorList>
    </citation>
    <scope>NUCLEOTIDE SEQUENCE</scope>
    <source>
        <strain evidence="2">4475</strain>
    </source>
</reference>
<organism evidence="2 3">
    <name type="scientific">Brevibacillus aydinogluensis</name>
    <dbReference type="NCBI Taxonomy" id="927786"/>
    <lineage>
        <taxon>Bacteria</taxon>
        <taxon>Bacillati</taxon>
        <taxon>Bacillota</taxon>
        <taxon>Bacilli</taxon>
        <taxon>Bacillales</taxon>
        <taxon>Paenibacillaceae</taxon>
        <taxon>Brevibacillus</taxon>
    </lineage>
</organism>
<keyword evidence="1" id="KW-1133">Transmembrane helix</keyword>
<gene>
    <name evidence="2" type="ORF">BSPP4475_06035</name>
</gene>
<feature type="transmembrane region" description="Helical" evidence="1">
    <location>
        <begin position="6"/>
        <end position="29"/>
    </location>
</feature>
<accession>A0AA48RBQ2</accession>
<protein>
    <submittedName>
        <fullName evidence="2">Uncharacterized protein</fullName>
    </submittedName>
</protein>
<sequence length="59" mass="7053">MIDERHFFLTLVSPLVYSIVSSILMYGFAEIIEILYRIYQRFDAVDSINRSLEHLRETK</sequence>
<evidence type="ECO:0000313" key="2">
    <source>
        <dbReference type="EMBL" id="CAJ1001872.1"/>
    </source>
</evidence>
<proteinExistence type="predicted"/>
<dbReference type="AlphaFoldDB" id="A0AA48RBQ2"/>
<keyword evidence="1" id="KW-0812">Transmembrane</keyword>
<keyword evidence="3" id="KW-1185">Reference proteome</keyword>
<dbReference type="EMBL" id="OY569118">
    <property type="protein sequence ID" value="CAJ1001872.1"/>
    <property type="molecule type" value="Genomic_DNA"/>
</dbReference>
<evidence type="ECO:0000313" key="3">
    <source>
        <dbReference type="Proteomes" id="UP001189619"/>
    </source>
</evidence>
<dbReference type="Proteomes" id="UP001189619">
    <property type="component" value="Chromosome"/>
</dbReference>
<keyword evidence="1" id="KW-0472">Membrane</keyword>